<gene>
    <name evidence="3" type="ORF">OHC33_004390</name>
</gene>
<evidence type="ECO:0000256" key="1">
    <source>
        <dbReference type="ARBA" id="ARBA00008325"/>
    </source>
</evidence>
<organism evidence="3 4">
    <name type="scientific">Knufia fluminis</name>
    <dbReference type="NCBI Taxonomy" id="191047"/>
    <lineage>
        <taxon>Eukaryota</taxon>
        <taxon>Fungi</taxon>
        <taxon>Dikarya</taxon>
        <taxon>Ascomycota</taxon>
        <taxon>Pezizomycotina</taxon>
        <taxon>Eurotiomycetes</taxon>
        <taxon>Chaetothyriomycetidae</taxon>
        <taxon>Chaetothyriales</taxon>
        <taxon>Trichomeriaceae</taxon>
        <taxon>Knufia</taxon>
    </lineage>
</organism>
<proteinExistence type="inferred from homology"/>
<name>A0AAN8I8I8_9EURO</name>
<sequence>MYLMFAIFLLSMVIGTGLYLTRHTWTPHLPNRIQDILYNIPSASTASSAAYSRLPSFLSDVEGGFTSSNFNLSDNITEGDSRSGLDAQGKRDVQRIMRSRGIGFDEARRVMMEGRFKESGIGKDGLPRDPKLVTFGGR</sequence>
<evidence type="ECO:0000313" key="3">
    <source>
        <dbReference type="EMBL" id="KAK5954666.1"/>
    </source>
</evidence>
<dbReference type="PANTHER" id="PTHR28023">
    <property type="entry name" value="UPF0357 PROTEIN YCL012C"/>
    <property type="match status" value="1"/>
</dbReference>
<comment type="similarity">
    <text evidence="1">Belongs to the UPF0357 family.</text>
</comment>
<accession>A0AAN8I8I8</accession>
<comment type="caution">
    <text evidence="3">The sequence shown here is derived from an EMBL/GenBank/DDBJ whole genome shotgun (WGS) entry which is preliminary data.</text>
</comment>
<evidence type="ECO:0000313" key="4">
    <source>
        <dbReference type="Proteomes" id="UP001316803"/>
    </source>
</evidence>
<reference evidence="3 4" key="1">
    <citation type="submission" date="2022-12" db="EMBL/GenBank/DDBJ databases">
        <title>Genomic features and morphological characterization of a novel Knufia sp. strain isolated from spacecraft assembly facility.</title>
        <authorList>
            <person name="Teixeira M."/>
            <person name="Chander A.M."/>
            <person name="Stajich J.E."/>
            <person name="Venkateswaran K."/>
        </authorList>
    </citation>
    <scope>NUCLEOTIDE SEQUENCE [LARGE SCALE GENOMIC DNA]</scope>
    <source>
        <strain evidence="3 4">FJI-L2-BK-P2</strain>
    </source>
</reference>
<evidence type="ECO:0000256" key="2">
    <source>
        <dbReference type="ARBA" id="ARBA00022729"/>
    </source>
</evidence>
<dbReference type="Pfam" id="PF09435">
    <property type="entry name" value="DUF2015"/>
    <property type="match status" value="1"/>
</dbReference>
<keyword evidence="2" id="KW-0732">Signal</keyword>
<dbReference type="AlphaFoldDB" id="A0AAN8I8I8"/>
<dbReference type="InterPro" id="IPR018559">
    <property type="entry name" value="DUF2015"/>
</dbReference>
<dbReference type="PANTHER" id="PTHR28023:SF1">
    <property type="entry name" value="UPF0357 PROTEIN YCL012C"/>
    <property type="match status" value="1"/>
</dbReference>
<dbReference type="EMBL" id="JAKLMC020000008">
    <property type="protein sequence ID" value="KAK5954666.1"/>
    <property type="molecule type" value="Genomic_DNA"/>
</dbReference>
<dbReference type="Proteomes" id="UP001316803">
    <property type="component" value="Unassembled WGS sequence"/>
</dbReference>
<keyword evidence="4" id="KW-1185">Reference proteome</keyword>
<protein>
    <submittedName>
        <fullName evidence="3">Uncharacterized protein</fullName>
    </submittedName>
</protein>